<dbReference type="Pfam" id="PF01431">
    <property type="entry name" value="Peptidase_M13"/>
    <property type="match status" value="1"/>
</dbReference>
<dbReference type="InterPro" id="IPR000718">
    <property type="entry name" value="Peptidase_M13"/>
</dbReference>
<keyword evidence="3" id="KW-0645">Protease</keyword>
<dbReference type="Proteomes" id="UP000285301">
    <property type="component" value="Unassembled WGS sequence"/>
</dbReference>
<keyword evidence="8" id="KW-0175">Coiled coil</keyword>
<proteinExistence type="inferred from homology"/>
<dbReference type="GO" id="GO:0016485">
    <property type="term" value="P:protein processing"/>
    <property type="evidence" value="ECO:0007669"/>
    <property type="project" value="TreeGrafter"/>
</dbReference>
<evidence type="ECO:0000256" key="7">
    <source>
        <dbReference type="ARBA" id="ARBA00023049"/>
    </source>
</evidence>
<keyword evidence="6" id="KW-0862">Zinc</keyword>
<feature type="domain" description="Peptidase M13 N-terminal" evidence="10">
    <location>
        <begin position="259"/>
        <end position="330"/>
    </location>
</feature>
<dbReference type="InterPro" id="IPR024079">
    <property type="entry name" value="MetalloPept_cat_dom_sf"/>
</dbReference>
<dbReference type="CDD" id="cd08662">
    <property type="entry name" value="M13"/>
    <property type="match status" value="1"/>
</dbReference>
<dbReference type="PRINTS" id="PR00786">
    <property type="entry name" value="NEPRILYSIN"/>
</dbReference>
<comment type="cofactor">
    <cofactor evidence="1">
        <name>Zn(2+)</name>
        <dbReference type="ChEBI" id="CHEBI:29105"/>
    </cofactor>
</comment>
<dbReference type="PANTHER" id="PTHR11733:SF237">
    <property type="entry name" value="NEPRILYSIN-LIKE 4"/>
    <property type="match status" value="1"/>
</dbReference>
<dbReference type="GO" id="GO:0005886">
    <property type="term" value="C:plasma membrane"/>
    <property type="evidence" value="ECO:0007669"/>
    <property type="project" value="TreeGrafter"/>
</dbReference>
<dbReference type="InterPro" id="IPR008753">
    <property type="entry name" value="Peptidase_M13_N"/>
</dbReference>
<reference evidence="11 12" key="1">
    <citation type="journal article" date="2018" name="Gigascience">
        <title>Genomes of trombidid mites reveal novel predicted allergens and laterally-transferred genes associated with secondary metabolism.</title>
        <authorList>
            <person name="Dong X."/>
            <person name="Chaisiri K."/>
            <person name="Xia D."/>
            <person name="Armstrong S.D."/>
            <person name="Fang Y."/>
            <person name="Donnelly M.J."/>
            <person name="Kadowaki T."/>
            <person name="McGarry J.W."/>
            <person name="Darby A.C."/>
            <person name="Makepeace B.L."/>
        </authorList>
    </citation>
    <scope>NUCLEOTIDE SEQUENCE [LARGE SCALE GENOMIC DNA]</scope>
    <source>
        <strain evidence="11">UoL-WK</strain>
    </source>
</reference>
<gene>
    <name evidence="11" type="ORF">B4U79_12311</name>
</gene>
<dbReference type="Gene3D" id="1.10.1380.10">
    <property type="entry name" value="Neutral endopeptidase , domain2"/>
    <property type="match status" value="2"/>
</dbReference>
<dbReference type="AlphaFoldDB" id="A0A443QQW6"/>
<feature type="domain" description="Peptidase M13 C-terminal" evidence="9">
    <location>
        <begin position="390"/>
        <end position="599"/>
    </location>
</feature>
<evidence type="ECO:0000256" key="6">
    <source>
        <dbReference type="ARBA" id="ARBA00022833"/>
    </source>
</evidence>
<dbReference type="OrthoDB" id="6475849at2759"/>
<dbReference type="GO" id="GO:0004222">
    <property type="term" value="F:metalloendopeptidase activity"/>
    <property type="evidence" value="ECO:0007669"/>
    <property type="project" value="InterPro"/>
</dbReference>
<evidence type="ECO:0000259" key="9">
    <source>
        <dbReference type="Pfam" id="PF01431"/>
    </source>
</evidence>
<name>A0A443QQW6_9ACAR</name>
<dbReference type="GO" id="GO:0046872">
    <property type="term" value="F:metal ion binding"/>
    <property type="evidence" value="ECO:0007669"/>
    <property type="project" value="UniProtKB-KW"/>
</dbReference>
<dbReference type="PROSITE" id="PS51885">
    <property type="entry name" value="NEPRILYSIN"/>
    <property type="match status" value="1"/>
</dbReference>
<evidence type="ECO:0000259" key="10">
    <source>
        <dbReference type="Pfam" id="PF05649"/>
    </source>
</evidence>
<feature type="non-terminal residue" evidence="11">
    <location>
        <position position="600"/>
    </location>
</feature>
<evidence type="ECO:0000256" key="2">
    <source>
        <dbReference type="ARBA" id="ARBA00007357"/>
    </source>
</evidence>
<protein>
    <submittedName>
        <fullName evidence="11">Endothelin-converting enzyme 2-like isoform X5</fullName>
    </submittedName>
</protein>
<dbReference type="Gene3D" id="3.40.390.10">
    <property type="entry name" value="Collagenase (Catalytic Domain)"/>
    <property type="match status" value="2"/>
</dbReference>
<dbReference type="Pfam" id="PF05649">
    <property type="entry name" value="Peptidase_M13_N"/>
    <property type="match status" value="2"/>
</dbReference>
<evidence type="ECO:0000256" key="4">
    <source>
        <dbReference type="ARBA" id="ARBA00022723"/>
    </source>
</evidence>
<keyword evidence="12" id="KW-1185">Reference proteome</keyword>
<dbReference type="InterPro" id="IPR018497">
    <property type="entry name" value="Peptidase_M13_C"/>
</dbReference>
<evidence type="ECO:0000256" key="5">
    <source>
        <dbReference type="ARBA" id="ARBA00022801"/>
    </source>
</evidence>
<keyword evidence="5" id="KW-0378">Hydrolase</keyword>
<feature type="domain" description="Peptidase M13 N-terminal" evidence="10">
    <location>
        <begin position="22"/>
        <end position="243"/>
    </location>
</feature>
<dbReference type="SUPFAM" id="SSF55486">
    <property type="entry name" value="Metalloproteases ('zincins'), catalytic domain"/>
    <property type="match status" value="1"/>
</dbReference>
<keyword evidence="4" id="KW-0479">Metal-binding</keyword>
<accession>A0A443QQW6</accession>
<sequence>DSKENLDKTVCNTELCKKIVDPCEDFYAYSCGGWSESHPRPANALQWGTSVLMDAKNKEKLADLLEEEDDYHSSAVRMAKDYYAACSNLELRDKYAITSLKRVLENAGGMPLITKHWIENDFNWVDSYIYSDTQLNSVQSFFEYTIDGEEKIIKIRSPKTTFIDNNWLAGGTEEPADKVAEDKEKIKEKVKFLKSKLTSEQMNKEIIDVIKFEQQLLILATKKADDQNNTMKTTIGDLEKEFPYDEQERVGLTPDLRINCATSTDKMFRLALDFLYYKKYLSGKAYSDIKSFVKQLKDSLTLTIQHAKWMDDKTKLEAQKKLNHMAKYIAAAPFARNVKSLDEIYDEVVYISREDFAHDYLKLAPLHKKYHLQVLKEGEDVDSAKASTINAFYAPNLNKIALLIGVLQPPLYYVGGPPAVNFGGLGFVAGHEITHGFDSTGSQYDYKGEKVNWWDRESRLIYENKTQCFIEQYSSQIDPRIGKAKDGRKTIGDDVADNGGIQLAYKAYKEYAGVHAPESDLRLPNEMKNFTKDQIFFIAASQFFCSNDHLFAVKYLYANDEHSPQFARINVPMSNFPVFAETWNCTEGSRMNPKHRCSLW</sequence>
<evidence type="ECO:0000256" key="8">
    <source>
        <dbReference type="SAM" id="Coils"/>
    </source>
</evidence>
<feature type="non-terminal residue" evidence="11">
    <location>
        <position position="1"/>
    </location>
</feature>
<organism evidence="11 12">
    <name type="scientific">Dinothrombium tinctorium</name>
    <dbReference type="NCBI Taxonomy" id="1965070"/>
    <lineage>
        <taxon>Eukaryota</taxon>
        <taxon>Metazoa</taxon>
        <taxon>Ecdysozoa</taxon>
        <taxon>Arthropoda</taxon>
        <taxon>Chelicerata</taxon>
        <taxon>Arachnida</taxon>
        <taxon>Acari</taxon>
        <taxon>Acariformes</taxon>
        <taxon>Trombidiformes</taxon>
        <taxon>Prostigmata</taxon>
        <taxon>Anystina</taxon>
        <taxon>Parasitengona</taxon>
        <taxon>Trombidioidea</taxon>
        <taxon>Trombidiidae</taxon>
        <taxon>Dinothrombium</taxon>
    </lineage>
</organism>
<keyword evidence="7" id="KW-0482">Metalloprotease</keyword>
<comment type="caution">
    <text evidence="11">The sequence shown here is derived from an EMBL/GenBank/DDBJ whole genome shotgun (WGS) entry which is preliminary data.</text>
</comment>
<dbReference type="InterPro" id="IPR042089">
    <property type="entry name" value="Peptidase_M13_dom_2"/>
</dbReference>
<dbReference type="EMBL" id="NCKU01004794">
    <property type="protein sequence ID" value="RWS05425.1"/>
    <property type="molecule type" value="Genomic_DNA"/>
</dbReference>
<comment type="similarity">
    <text evidence="2">Belongs to the peptidase M13 family.</text>
</comment>
<evidence type="ECO:0000256" key="1">
    <source>
        <dbReference type="ARBA" id="ARBA00001947"/>
    </source>
</evidence>
<dbReference type="PANTHER" id="PTHR11733">
    <property type="entry name" value="ZINC METALLOPROTEASE FAMILY M13 NEPRILYSIN-RELATED"/>
    <property type="match status" value="1"/>
</dbReference>
<feature type="coiled-coil region" evidence="8">
    <location>
        <begin position="176"/>
        <end position="203"/>
    </location>
</feature>
<evidence type="ECO:0000313" key="11">
    <source>
        <dbReference type="EMBL" id="RWS05425.1"/>
    </source>
</evidence>
<evidence type="ECO:0000256" key="3">
    <source>
        <dbReference type="ARBA" id="ARBA00022670"/>
    </source>
</evidence>
<evidence type="ECO:0000313" key="12">
    <source>
        <dbReference type="Proteomes" id="UP000285301"/>
    </source>
</evidence>